<name>A0A916YP54_9SPHN</name>
<accession>A0A916YP54</accession>
<reference evidence="1 2" key="1">
    <citation type="journal article" date="2014" name="Int. J. Syst. Evol. Microbiol.">
        <title>Complete genome sequence of Corynebacterium casei LMG S-19264T (=DSM 44701T), isolated from a smear-ripened cheese.</title>
        <authorList>
            <consortium name="US DOE Joint Genome Institute (JGI-PGF)"/>
            <person name="Walter F."/>
            <person name="Albersmeier A."/>
            <person name="Kalinowski J."/>
            <person name="Ruckert C."/>
        </authorList>
    </citation>
    <scope>NUCLEOTIDE SEQUENCE [LARGE SCALE GENOMIC DNA]</scope>
    <source>
        <strain evidence="1 2">CGMCC 1.15358</strain>
    </source>
</reference>
<dbReference type="InterPro" id="IPR036388">
    <property type="entry name" value="WH-like_DNA-bd_sf"/>
</dbReference>
<dbReference type="InterPro" id="IPR000944">
    <property type="entry name" value="Tscrpt_reg_Rrf2"/>
</dbReference>
<organism evidence="1 2">
    <name type="scientific">Croceicoccus pelagius</name>
    <dbReference type="NCBI Taxonomy" id="1703341"/>
    <lineage>
        <taxon>Bacteria</taxon>
        <taxon>Pseudomonadati</taxon>
        <taxon>Pseudomonadota</taxon>
        <taxon>Alphaproteobacteria</taxon>
        <taxon>Sphingomonadales</taxon>
        <taxon>Erythrobacteraceae</taxon>
        <taxon>Croceicoccus</taxon>
    </lineage>
</organism>
<sequence length="90" mass="9654">MRGGIALARPARDIAVHDAVIAIDGDKPIFECREIRANCALFDGEAPDWVASGLCGIHAVMREVEEAMRARLRDVTLADLAGSVGRKAPQ</sequence>
<dbReference type="SUPFAM" id="SSF46785">
    <property type="entry name" value="Winged helix' DNA-binding domain"/>
    <property type="match status" value="1"/>
</dbReference>
<evidence type="ECO:0000313" key="1">
    <source>
        <dbReference type="EMBL" id="GGD54579.1"/>
    </source>
</evidence>
<dbReference type="RefSeq" id="WP_066760585.1">
    <property type="nucleotide sequence ID" value="NZ_BMIO01000022.1"/>
</dbReference>
<dbReference type="PROSITE" id="PS51197">
    <property type="entry name" value="HTH_RRF2_2"/>
    <property type="match status" value="1"/>
</dbReference>
<proteinExistence type="predicted"/>
<dbReference type="InterPro" id="IPR036390">
    <property type="entry name" value="WH_DNA-bd_sf"/>
</dbReference>
<dbReference type="EMBL" id="BMIO01000022">
    <property type="protein sequence ID" value="GGD54579.1"/>
    <property type="molecule type" value="Genomic_DNA"/>
</dbReference>
<keyword evidence="2" id="KW-1185">Reference proteome</keyword>
<dbReference type="AlphaFoldDB" id="A0A916YP54"/>
<dbReference type="Pfam" id="PF02082">
    <property type="entry name" value="Rrf2"/>
    <property type="match status" value="1"/>
</dbReference>
<dbReference type="GO" id="GO:0005829">
    <property type="term" value="C:cytosol"/>
    <property type="evidence" value="ECO:0007669"/>
    <property type="project" value="TreeGrafter"/>
</dbReference>
<protein>
    <recommendedName>
        <fullName evidence="3">Transcriptional regulator</fullName>
    </recommendedName>
</protein>
<gene>
    <name evidence="1" type="ORF">GCM10010989_30910</name>
</gene>
<dbReference type="PANTHER" id="PTHR33221:SF13">
    <property type="entry name" value="TRANSCRIPTIONAL REGULATOR-RELATED"/>
    <property type="match status" value="1"/>
</dbReference>
<evidence type="ECO:0008006" key="3">
    <source>
        <dbReference type="Google" id="ProtNLM"/>
    </source>
</evidence>
<dbReference type="PANTHER" id="PTHR33221">
    <property type="entry name" value="WINGED HELIX-TURN-HELIX TRANSCRIPTIONAL REGULATOR, RRF2 FAMILY"/>
    <property type="match status" value="1"/>
</dbReference>
<evidence type="ECO:0000313" key="2">
    <source>
        <dbReference type="Proteomes" id="UP000598997"/>
    </source>
</evidence>
<comment type="caution">
    <text evidence="1">The sequence shown here is derived from an EMBL/GenBank/DDBJ whole genome shotgun (WGS) entry which is preliminary data.</text>
</comment>
<dbReference type="GO" id="GO:0003700">
    <property type="term" value="F:DNA-binding transcription factor activity"/>
    <property type="evidence" value="ECO:0007669"/>
    <property type="project" value="TreeGrafter"/>
</dbReference>
<dbReference type="Gene3D" id="1.10.10.10">
    <property type="entry name" value="Winged helix-like DNA-binding domain superfamily/Winged helix DNA-binding domain"/>
    <property type="match status" value="1"/>
</dbReference>
<dbReference type="Proteomes" id="UP000598997">
    <property type="component" value="Unassembled WGS sequence"/>
</dbReference>